<feature type="transmembrane region" description="Helical" evidence="1">
    <location>
        <begin position="30"/>
        <end position="52"/>
    </location>
</feature>
<evidence type="ECO:0000256" key="1">
    <source>
        <dbReference type="SAM" id="Phobius"/>
    </source>
</evidence>
<reference evidence="3" key="1">
    <citation type="journal article" date="2019" name="Int. J. Syst. Evol. Microbiol.">
        <title>The Global Catalogue of Microorganisms (GCM) 10K type strain sequencing project: providing services to taxonomists for standard genome sequencing and annotation.</title>
        <authorList>
            <consortium name="The Broad Institute Genomics Platform"/>
            <consortium name="The Broad Institute Genome Sequencing Center for Infectious Disease"/>
            <person name="Wu L."/>
            <person name="Ma J."/>
        </authorList>
    </citation>
    <scope>NUCLEOTIDE SEQUENCE [LARGE SCALE GENOMIC DNA]</scope>
    <source>
        <strain evidence="3">NCAIM B.01391</strain>
    </source>
</reference>
<organism evidence="2 3">
    <name type="scientific">Bosea eneae</name>
    <dbReference type="NCBI Taxonomy" id="151454"/>
    <lineage>
        <taxon>Bacteria</taxon>
        <taxon>Pseudomonadati</taxon>
        <taxon>Pseudomonadota</taxon>
        <taxon>Alphaproteobacteria</taxon>
        <taxon>Hyphomicrobiales</taxon>
        <taxon>Boseaceae</taxon>
        <taxon>Bosea</taxon>
    </lineage>
</organism>
<accession>A0ABW0IT82</accession>
<sequence length="210" mass="23041">MTGQTVAEGGGTFRDAFDGSLERPTKPLKIAMFLALGAFAAVAAIYLMFAFVPQNGLPAIHEWWAGLGTRSLRGESAAFSSIVMGAVATIVVALFAAFTLTEAIADLRKERPLRRLGRELVVIRELTQDGVGYREGDIKTVHVPWAQVQELRSMDLPAFEGKLFFVIELKSPIHERGRLVFWDGQDRHNSIAGRLRERLATYRAAQAAAG</sequence>
<dbReference type="EMBL" id="JBHSLW010000029">
    <property type="protein sequence ID" value="MFC5421498.1"/>
    <property type="molecule type" value="Genomic_DNA"/>
</dbReference>
<name>A0ABW0IT82_9HYPH</name>
<protein>
    <submittedName>
        <fullName evidence="2">Uncharacterized protein</fullName>
    </submittedName>
</protein>
<evidence type="ECO:0000313" key="2">
    <source>
        <dbReference type="EMBL" id="MFC5421498.1"/>
    </source>
</evidence>
<keyword evidence="1" id="KW-0472">Membrane</keyword>
<gene>
    <name evidence="2" type="ORF">ACFPOB_18220</name>
</gene>
<feature type="transmembrane region" description="Helical" evidence="1">
    <location>
        <begin position="77"/>
        <end position="105"/>
    </location>
</feature>
<evidence type="ECO:0000313" key="3">
    <source>
        <dbReference type="Proteomes" id="UP001596053"/>
    </source>
</evidence>
<keyword evidence="1" id="KW-0812">Transmembrane</keyword>
<dbReference type="RefSeq" id="WP_067989393.1">
    <property type="nucleotide sequence ID" value="NZ_JBHSLW010000029.1"/>
</dbReference>
<keyword evidence="1" id="KW-1133">Transmembrane helix</keyword>
<comment type="caution">
    <text evidence="2">The sequence shown here is derived from an EMBL/GenBank/DDBJ whole genome shotgun (WGS) entry which is preliminary data.</text>
</comment>
<keyword evidence="3" id="KW-1185">Reference proteome</keyword>
<proteinExistence type="predicted"/>
<dbReference type="Proteomes" id="UP001596053">
    <property type="component" value="Unassembled WGS sequence"/>
</dbReference>